<name>A0A0L0DNW6_THETB</name>
<protein>
    <submittedName>
        <fullName evidence="2">Uncharacterized protein</fullName>
    </submittedName>
</protein>
<evidence type="ECO:0000256" key="1">
    <source>
        <dbReference type="SAM" id="SignalP"/>
    </source>
</evidence>
<gene>
    <name evidence="2" type="ORF">AMSG_09606</name>
</gene>
<proteinExistence type="predicted"/>
<dbReference type="RefSeq" id="XP_013754162.1">
    <property type="nucleotide sequence ID" value="XM_013898708.1"/>
</dbReference>
<keyword evidence="1" id="KW-0732">Signal</keyword>
<sequence>MRSVSCRLPPASAAAHVTRQLVVAVLVFLLIAGTATANTFTASTGNVFAYETSLRANWQFGVLTDESPSASDFTSNLNAHGGFAFNIPLGYIIDGIKIDIPYSYESRCGISTARTTLVTLRNASAFGTSFFDSSPKTANRALLPNGPPPPPVSYGSSSDKWGLAAPQPALVDALNNGYLGVGIRIKGRAEDDRHAVVCIDTY</sequence>
<evidence type="ECO:0000313" key="3">
    <source>
        <dbReference type="Proteomes" id="UP000054408"/>
    </source>
</evidence>
<dbReference type="GeneID" id="25568033"/>
<organism evidence="2 3">
    <name type="scientific">Thecamonas trahens ATCC 50062</name>
    <dbReference type="NCBI Taxonomy" id="461836"/>
    <lineage>
        <taxon>Eukaryota</taxon>
        <taxon>Apusozoa</taxon>
        <taxon>Apusomonadida</taxon>
        <taxon>Apusomonadidae</taxon>
        <taxon>Thecamonas</taxon>
    </lineage>
</organism>
<feature type="chain" id="PRO_5005537734" evidence="1">
    <location>
        <begin position="38"/>
        <end position="202"/>
    </location>
</feature>
<dbReference type="AlphaFoldDB" id="A0A0L0DNW6"/>
<reference evidence="2 3" key="1">
    <citation type="submission" date="2010-05" db="EMBL/GenBank/DDBJ databases">
        <title>The Genome Sequence of Thecamonas trahens ATCC 50062.</title>
        <authorList>
            <consortium name="The Broad Institute Genome Sequencing Platform"/>
            <person name="Russ C."/>
            <person name="Cuomo C."/>
            <person name="Shea T."/>
            <person name="Young S.K."/>
            <person name="Zeng Q."/>
            <person name="Koehrsen M."/>
            <person name="Haas B."/>
            <person name="Borodovsky M."/>
            <person name="Guigo R."/>
            <person name="Alvarado L."/>
            <person name="Berlin A."/>
            <person name="Bochicchio J."/>
            <person name="Borenstein D."/>
            <person name="Chapman S."/>
            <person name="Chen Z."/>
            <person name="Freedman E."/>
            <person name="Gellesch M."/>
            <person name="Goldberg J."/>
            <person name="Griggs A."/>
            <person name="Gujja S."/>
            <person name="Heilman E."/>
            <person name="Heiman D."/>
            <person name="Hepburn T."/>
            <person name="Howarth C."/>
            <person name="Jen D."/>
            <person name="Larson L."/>
            <person name="Mehta T."/>
            <person name="Park D."/>
            <person name="Pearson M."/>
            <person name="Roberts A."/>
            <person name="Saif S."/>
            <person name="Shenoy N."/>
            <person name="Sisk P."/>
            <person name="Stolte C."/>
            <person name="Sykes S."/>
            <person name="Thomson T."/>
            <person name="Walk T."/>
            <person name="White J."/>
            <person name="Yandava C."/>
            <person name="Burger G."/>
            <person name="Gray M.W."/>
            <person name="Holland P.W.H."/>
            <person name="King N."/>
            <person name="Lang F.B.F."/>
            <person name="Roger A.J."/>
            <person name="Ruiz-Trillo I."/>
            <person name="Lander E."/>
            <person name="Nusbaum C."/>
        </authorList>
    </citation>
    <scope>NUCLEOTIDE SEQUENCE [LARGE SCALE GENOMIC DNA]</scope>
    <source>
        <strain evidence="2 3">ATCC 50062</strain>
    </source>
</reference>
<evidence type="ECO:0000313" key="2">
    <source>
        <dbReference type="EMBL" id="KNC53960.1"/>
    </source>
</evidence>
<dbReference type="EMBL" id="GL349484">
    <property type="protein sequence ID" value="KNC53960.1"/>
    <property type="molecule type" value="Genomic_DNA"/>
</dbReference>
<keyword evidence="3" id="KW-1185">Reference proteome</keyword>
<dbReference type="Proteomes" id="UP000054408">
    <property type="component" value="Unassembled WGS sequence"/>
</dbReference>
<feature type="signal peptide" evidence="1">
    <location>
        <begin position="1"/>
        <end position="37"/>
    </location>
</feature>
<accession>A0A0L0DNW6</accession>